<accession>A0A6J5KFX7</accession>
<dbReference type="EMBL" id="LR796138">
    <property type="protein sequence ID" value="CAB4120848.1"/>
    <property type="molecule type" value="Genomic_DNA"/>
</dbReference>
<proteinExistence type="predicted"/>
<gene>
    <name evidence="2" type="ORF">UFOVP2_26</name>
</gene>
<name>A0A6J5KFX7_9CAUD</name>
<feature type="region of interest" description="Disordered" evidence="1">
    <location>
        <begin position="36"/>
        <end position="68"/>
    </location>
</feature>
<organism evidence="2">
    <name type="scientific">uncultured Caudovirales phage</name>
    <dbReference type="NCBI Taxonomy" id="2100421"/>
    <lineage>
        <taxon>Viruses</taxon>
        <taxon>Duplodnaviria</taxon>
        <taxon>Heunggongvirae</taxon>
        <taxon>Uroviricota</taxon>
        <taxon>Caudoviricetes</taxon>
        <taxon>Peduoviridae</taxon>
        <taxon>Maltschvirus</taxon>
        <taxon>Maltschvirus maltsch</taxon>
    </lineage>
</organism>
<sequence>MAKVHPTKKSEHIKAPGYATAVVTHSRLAEGMHSAVFPQNADGGHPFGHMSPRMGHPGPGNGKAKLTK</sequence>
<evidence type="ECO:0000256" key="1">
    <source>
        <dbReference type="SAM" id="MobiDB-lite"/>
    </source>
</evidence>
<protein>
    <submittedName>
        <fullName evidence="2">Uncharacterized protein</fullName>
    </submittedName>
</protein>
<evidence type="ECO:0000313" key="2">
    <source>
        <dbReference type="EMBL" id="CAB4120848.1"/>
    </source>
</evidence>
<reference evidence="2" key="1">
    <citation type="submission" date="2020-04" db="EMBL/GenBank/DDBJ databases">
        <authorList>
            <person name="Chiriac C."/>
            <person name="Salcher M."/>
            <person name="Ghai R."/>
            <person name="Kavagutti S V."/>
        </authorList>
    </citation>
    <scope>NUCLEOTIDE SEQUENCE</scope>
</reference>